<evidence type="ECO:0000313" key="3">
    <source>
        <dbReference type="Proteomes" id="UP001189122"/>
    </source>
</evidence>
<proteinExistence type="predicted"/>
<feature type="compositionally biased region" description="Polar residues" evidence="1">
    <location>
        <begin position="9"/>
        <end position="25"/>
    </location>
</feature>
<protein>
    <submittedName>
        <fullName evidence="2">Uncharacterized protein</fullName>
    </submittedName>
</protein>
<feature type="region of interest" description="Disordered" evidence="1">
    <location>
        <begin position="1"/>
        <end position="42"/>
    </location>
</feature>
<evidence type="ECO:0000313" key="2">
    <source>
        <dbReference type="EMBL" id="CAA2629646.1"/>
    </source>
</evidence>
<evidence type="ECO:0000256" key="1">
    <source>
        <dbReference type="SAM" id="MobiDB-lite"/>
    </source>
</evidence>
<dbReference type="EMBL" id="LR743599">
    <property type="protein sequence ID" value="CAA2629646.1"/>
    <property type="molecule type" value="Genomic_DNA"/>
</dbReference>
<keyword evidence="3" id="KW-1185">Reference proteome</keyword>
<dbReference type="EMBL" id="CACRZD030000012">
    <property type="protein sequence ID" value="CAA6668889.1"/>
    <property type="molecule type" value="Genomic_DNA"/>
</dbReference>
<gene>
    <name evidence="2" type="ORF">SI7747_12015284</name>
</gene>
<name>A0A7I8JFI1_SPIIN</name>
<accession>A0A7I8JFI1</accession>
<dbReference type="AlphaFoldDB" id="A0A7I8JFI1"/>
<sequence length="108" mass="12190">MPMMVASMPPQTRNAKQNLHQTEATVANRRRRILPNSSDGGDDLKTWRRIGEGYEDRRLYYLGKASSAARVAISPLQVHSQLGHVSLRKLKLIVPNFSNLEILECESC</sequence>
<reference evidence="2 3" key="1">
    <citation type="submission" date="2019-12" db="EMBL/GenBank/DDBJ databases">
        <authorList>
            <person name="Scholz U."/>
            <person name="Mascher M."/>
            <person name="Fiebig A."/>
        </authorList>
    </citation>
    <scope>NUCLEOTIDE SEQUENCE</scope>
</reference>
<dbReference type="Proteomes" id="UP001189122">
    <property type="component" value="Unassembled WGS sequence"/>
</dbReference>
<organism evidence="2">
    <name type="scientific">Spirodela intermedia</name>
    <name type="common">Intermediate duckweed</name>
    <dbReference type="NCBI Taxonomy" id="51605"/>
    <lineage>
        <taxon>Eukaryota</taxon>
        <taxon>Viridiplantae</taxon>
        <taxon>Streptophyta</taxon>
        <taxon>Embryophyta</taxon>
        <taxon>Tracheophyta</taxon>
        <taxon>Spermatophyta</taxon>
        <taxon>Magnoliopsida</taxon>
        <taxon>Liliopsida</taxon>
        <taxon>Araceae</taxon>
        <taxon>Lemnoideae</taxon>
        <taxon>Spirodela</taxon>
    </lineage>
</organism>